<protein>
    <submittedName>
        <fullName evidence="2">Uncharacterized protein</fullName>
    </submittedName>
</protein>
<keyword evidence="3" id="KW-1185">Reference proteome</keyword>
<dbReference type="AlphaFoldDB" id="A0A381FEH3"/>
<reference evidence="2 4" key="2">
    <citation type="submission" date="2018-06" db="EMBL/GenBank/DDBJ databases">
        <authorList>
            <consortium name="Pathogen Informatics"/>
            <person name="Doyle S."/>
        </authorList>
    </citation>
    <scope>NUCLEOTIDE SEQUENCE [LARGE SCALE GENOMIC DNA]</scope>
    <source>
        <strain evidence="2 4">NCTC13560</strain>
    </source>
</reference>
<reference evidence="1 3" key="1">
    <citation type="submission" date="2017-01" db="EMBL/GenBank/DDBJ databases">
        <authorList>
            <person name="Varghese N."/>
            <person name="Submissions S."/>
        </authorList>
    </citation>
    <scope>NUCLEOTIDE SEQUENCE [LARGE SCALE GENOMIC DNA]</scope>
    <source>
        <strain evidence="1 3">ATCC 27950</strain>
    </source>
</reference>
<evidence type="ECO:0000313" key="1">
    <source>
        <dbReference type="EMBL" id="SIQ16141.1"/>
    </source>
</evidence>
<organism evidence="2 4">
    <name type="scientific">Chryseobacterium indoltheticum</name>
    <dbReference type="NCBI Taxonomy" id="254"/>
    <lineage>
        <taxon>Bacteria</taxon>
        <taxon>Pseudomonadati</taxon>
        <taxon>Bacteroidota</taxon>
        <taxon>Flavobacteriia</taxon>
        <taxon>Flavobacteriales</taxon>
        <taxon>Weeksellaceae</taxon>
        <taxon>Chryseobacterium group</taxon>
        <taxon>Chryseobacterium</taxon>
    </lineage>
</organism>
<gene>
    <name evidence="2" type="ORF">NCTC13560_02813</name>
    <name evidence="1" type="ORF">SAMN05421682_10315</name>
</gene>
<evidence type="ECO:0000313" key="4">
    <source>
        <dbReference type="Proteomes" id="UP000255231"/>
    </source>
</evidence>
<accession>A0A381FEH3</accession>
<dbReference type="EMBL" id="UFVS01000001">
    <property type="protein sequence ID" value="SUX44955.1"/>
    <property type="molecule type" value="Genomic_DNA"/>
</dbReference>
<sequence>MPRKNYSIFGDLFKNQKMFKKFSCLAIVLLSLNPFKAQEKIPFRLTKHNNIIVKTLVNDKDSLHLMFQIAMEDASISPERIRKADHIKFKDEISDGNTIKIGNKKYEDIRFFDNEFTGHEADGKIGTGIFKDKYFKIDYDNKEFVTYDEEPDLKDYQPMNLYVKNGQFYIIADNVVENKQQEAYFLLQSGYSGGLLYSNEFAEANNLNGKLKITGEKSMKNSAGQIITTKQGVLPFLKVGNIILKNVSAGFFTGDLKTQHANYFAADVMRRFNWIFDKDRKMVYIKPSTYFDEPYYKIN</sequence>
<name>A0A381FEH3_9FLAO</name>
<dbReference type="Proteomes" id="UP000185725">
    <property type="component" value="Unassembled WGS sequence"/>
</dbReference>
<evidence type="ECO:0000313" key="3">
    <source>
        <dbReference type="Proteomes" id="UP000185725"/>
    </source>
</evidence>
<evidence type="ECO:0000313" key="2">
    <source>
        <dbReference type="EMBL" id="SUX44955.1"/>
    </source>
</evidence>
<dbReference type="Proteomes" id="UP000255231">
    <property type="component" value="Unassembled WGS sequence"/>
</dbReference>
<dbReference type="EMBL" id="FTMF01000003">
    <property type="protein sequence ID" value="SIQ16141.1"/>
    <property type="molecule type" value="Genomic_DNA"/>
</dbReference>
<dbReference type="InterPro" id="IPR021109">
    <property type="entry name" value="Peptidase_aspartic_dom_sf"/>
</dbReference>
<proteinExistence type="predicted"/>
<dbReference type="Gene3D" id="2.40.70.10">
    <property type="entry name" value="Acid Proteases"/>
    <property type="match status" value="1"/>
</dbReference>